<evidence type="ECO:0000256" key="10">
    <source>
        <dbReference type="ARBA" id="ARBA00023288"/>
    </source>
</evidence>
<keyword evidence="10 11" id="KW-0449">Lipoprotein</keyword>
<accession>A0ABV5HL56</accession>
<feature type="region of interest" description="Disordered" evidence="12">
    <location>
        <begin position="35"/>
        <end position="66"/>
    </location>
</feature>
<name>A0ABV5HL56_9VIBR</name>
<evidence type="ECO:0000256" key="11">
    <source>
        <dbReference type="HAMAP-Rule" id="MF_00415"/>
    </source>
</evidence>
<keyword evidence="13" id="KW-0282">Flagellum</keyword>
<keyword evidence="13" id="KW-0969">Cilium</keyword>
<dbReference type="PRINTS" id="PR01008">
    <property type="entry name" value="FLGLRINGFLGH"/>
</dbReference>
<evidence type="ECO:0000313" key="14">
    <source>
        <dbReference type="Proteomes" id="UP001589645"/>
    </source>
</evidence>
<keyword evidence="14" id="KW-1185">Reference proteome</keyword>
<proteinExistence type="inferred from homology"/>
<dbReference type="PANTHER" id="PTHR34933:SF1">
    <property type="entry name" value="FLAGELLAR L-RING PROTEIN"/>
    <property type="match status" value="1"/>
</dbReference>
<dbReference type="InterPro" id="IPR000527">
    <property type="entry name" value="Flag_Lring"/>
</dbReference>
<evidence type="ECO:0000256" key="1">
    <source>
        <dbReference type="ARBA" id="ARBA00002591"/>
    </source>
</evidence>
<evidence type="ECO:0000256" key="4">
    <source>
        <dbReference type="ARBA" id="ARBA00011439"/>
    </source>
</evidence>
<evidence type="ECO:0000256" key="3">
    <source>
        <dbReference type="ARBA" id="ARBA00006929"/>
    </source>
</evidence>
<comment type="subunit">
    <text evidence="4 11">The basal body constitutes a major portion of the flagellar organelle and consists of four rings (L,P,S, and M) mounted on a central rod.</text>
</comment>
<evidence type="ECO:0000256" key="6">
    <source>
        <dbReference type="ARBA" id="ARBA00023136"/>
    </source>
</evidence>
<dbReference type="PROSITE" id="PS51257">
    <property type="entry name" value="PROKAR_LIPOPROTEIN"/>
    <property type="match status" value="1"/>
</dbReference>
<keyword evidence="8 11" id="KW-0975">Bacterial flagellum</keyword>
<comment type="similarity">
    <text evidence="3 11">Belongs to the FlgH family.</text>
</comment>
<reference evidence="13 14" key="1">
    <citation type="submission" date="2024-09" db="EMBL/GenBank/DDBJ databases">
        <authorList>
            <person name="Sun Q."/>
            <person name="Mori K."/>
        </authorList>
    </citation>
    <scope>NUCLEOTIDE SEQUENCE [LARGE SCALE GENOMIC DNA]</scope>
    <source>
        <strain evidence="13 14">CECT 8064</strain>
    </source>
</reference>
<keyword evidence="7" id="KW-0564">Palmitate</keyword>
<evidence type="ECO:0000313" key="13">
    <source>
        <dbReference type="EMBL" id="MFB9134725.1"/>
    </source>
</evidence>
<dbReference type="NCBIfam" id="NF001304">
    <property type="entry name" value="PRK00249.1-4"/>
    <property type="match status" value="1"/>
</dbReference>
<organism evidence="13 14">
    <name type="scientific">Vibrio olivae</name>
    <dbReference type="NCBI Taxonomy" id="1243002"/>
    <lineage>
        <taxon>Bacteria</taxon>
        <taxon>Pseudomonadati</taxon>
        <taxon>Pseudomonadota</taxon>
        <taxon>Gammaproteobacteria</taxon>
        <taxon>Vibrionales</taxon>
        <taxon>Vibrionaceae</taxon>
        <taxon>Vibrio</taxon>
    </lineage>
</organism>
<keyword evidence="5 11" id="KW-0732">Signal</keyword>
<evidence type="ECO:0000256" key="5">
    <source>
        <dbReference type="ARBA" id="ARBA00022729"/>
    </source>
</evidence>
<comment type="caution">
    <text evidence="13">The sequence shown here is derived from an EMBL/GenBank/DDBJ whole genome shotgun (WGS) entry which is preliminary data.</text>
</comment>
<evidence type="ECO:0000256" key="8">
    <source>
        <dbReference type="ARBA" id="ARBA00023143"/>
    </source>
</evidence>
<protein>
    <recommendedName>
        <fullName evidence="11">Flagellar L-ring protein</fullName>
    </recommendedName>
    <alternativeName>
        <fullName evidence="11">Basal body L-ring protein</fullName>
    </alternativeName>
</protein>
<dbReference type="Pfam" id="PF02107">
    <property type="entry name" value="FlgH"/>
    <property type="match status" value="1"/>
</dbReference>
<keyword evidence="6 11" id="KW-0472">Membrane</keyword>
<dbReference type="PANTHER" id="PTHR34933">
    <property type="entry name" value="FLAGELLAR L-RING PROTEIN"/>
    <property type="match status" value="1"/>
</dbReference>
<dbReference type="RefSeq" id="WP_390190743.1">
    <property type="nucleotide sequence ID" value="NZ_JBHMEP010000001.1"/>
</dbReference>
<dbReference type="EMBL" id="JBHMEP010000001">
    <property type="protein sequence ID" value="MFB9134725.1"/>
    <property type="molecule type" value="Genomic_DNA"/>
</dbReference>
<keyword evidence="13" id="KW-0966">Cell projection</keyword>
<gene>
    <name evidence="11 13" type="primary">flgH</name>
    <name evidence="13" type="ORF">ACFFUV_07010</name>
</gene>
<evidence type="ECO:0000256" key="9">
    <source>
        <dbReference type="ARBA" id="ARBA00023237"/>
    </source>
</evidence>
<evidence type="ECO:0000256" key="2">
    <source>
        <dbReference type="ARBA" id="ARBA00004635"/>
    </source>
</evidence>
<comment type="function">
    <text evidence="1 11">Assembles around the rod to form the L-ring and probably protects the motor/basal body from shearing forces during rotation.</text>
</comment>
<comment type="subcellular location">
    <subcellularLocation>
        <location evidence="11">Cell outer membrane</location>
        <topology evidence="11">Lipid-anchor</topology>
    </subcellularLocation>
    <subcellularLocation>
        <location evidence="11">Bacterial flagellum basal body</location>
    </subcellularLocation>
    <subcellularLocation>
        <location evidence="2">Membrane</location>
        <topology evidence="2">Lipid-anchor</topology>
    </subcellularLocation>
</comment>
<sequence>MFKKDRSLHWLTRGWVVASLLVTLTGCIGRPPFFPPEATHRTQPKATLLNGTNPEPKLASTDEEALPYPGDPRFAPPDLTLQVPQAKSGSLYRPKYNMTLFQDRRAYRVGDMLTVKLVEESQASKNANRQLDKSVNLDIGEPDFIGKTLDKMAASADGSVSTGGTESSTQSASIDAVITVTVHEVLPNGLLRINGEKWMHLTQGDEYLRLTGYVRPEDIDRQNQVPSQRVGDARITYSGRGGIAERNSNGWMTQFFKSRWMPF</sequence>
<dbReference type="HAMAP" id="MF_00415">
    <property type="entry name" value="FlgH"/>
    <property type="match status" value="1"/>
</dbReference>
<dbReference type="Proteomes" id="UP001589645">
    <property type="component" value="Unassembled WGS sequence"/>
</dbReference>
<evidence type="ECO:0000256" key="7">
    <source>
        <dbReference type="ARBA" id="ARBA00023139"/>
    </source>
</evidence>
<evidence type="ECO:0000256" key="12">
    <source>
        <dbReference type="SAM" id="MobiDB-lite"/>
    </source>
</evidence>
<keyword evidence="9 11" id="KW-0998">Cell outer membrane</keyword>